<feature type="compositionally biased region" description="Polar residues" evidence="1">
    <location>
        <begin position="239"/>
        <end position="257"/>
    </location>
</feature>
<reference evidence="4" key="1">
    <citation type="submission" date="2016-11" db="UniProtKB">
        <authorList>
            <consortium name="WormBaseParasite"/>
        </authorList>
    </citation>
    <scope>IDENTIFICATION</scope>
</reference>
<protein>
    <submittedName>
        <fullName evidence="4">CRAL-TRIO domain-containing protein</fullName>
    </submittedName>
</protein>
<feature type="compositionally biased region" description="Basic and acidic residues" evidence="1">
    <location>
        <begin position="407"/>
        <end position="418"/>
    </location>
</feature>
<keyword evidence="2" id="KW-1133">Transmembrane helix</keyword>
<sequence>GVRQAAVPAVAGSGLHRQYGFHSESADTQLGQVLVCLSSNPLLLPAERTKNRARFMIFLVWVTSGLWLIPIFSWHRLVNGVHNPGDGMRPEYKESFPLKVVTGFLTSLSIIRHVLSVRPDFSGDQKEDLPAAALDCSDSTAAAASSIVLEPLLPASSAARSEAGEPSAAGQLADGHAQYIYDEMIVDRTTERVQLLLLREPCSRIRGSESCSRCLDSIDQAGASIGVAATVPVEAAPASGTSNGEFSSPLKQPSMKPNENRSSKSRFKLSNSLKRRLKRPRQLGVIMGAFTACFCPTLSSSIVVVAFCPDCVSSELMLALTWFMSYQLSKSAGMATSSSDFHLPSIRQGGGSQRPSSAASTSSSVSNVHDFRQAVASSQQKPFRSRRAGRAGIAAGRPAAEEAAAASRREARSSSRESARSVHSHFADFLELLTVEETRMASCPSTAYIRVGGGYRHSFWYIKVLLEEIELARHQALIRQKRLETIAEGSECWLLRRPSSLVRKYLSKEDAQNLQGFDKEEQKAIKTVVRTKSGRVIEKIVYVSRDEYDKIQRGEVDANAVLRRRLNLKDGEQEVERPQDAHHHDQDQNKERSDYREEEVLVSDEDYQKLKEGKADLSKVLGKYLSKDEGEVEGWSAPQKEAMKVIKTYVRTKSGKLVEKTILMTEDEFQK</sequence>
<feature type="compositionally biased region" description="Low complexity" evidence="1">
    <location>
        <begin position="356"/>
        <end position="366"/>
    </location>
</feature>
<feature type="transmembrane region" description="Helical" evidence="2">
    <location>
        <begin position="55"/>
        <end position="76"/>
    </location>
</feature>
<keyword evidence="3" id="KW-1185">Reference proteome</keyword>
<dbReference type="SUPFAM" id="SSF81321">
    <property type="entry name" value="Family A G protein-coupled receptor-like"/>
    <property type="match status" value="1"/>
</dbReference>
<feature type="compositionally biased region" description="Low complexity" evidence="1">
    <location>
        <begin position="390"/>
        <end position="406"/>
    </location>
</feature>
<keyword evidence="2" id="KW-0812">Transmembrane</keyword>
<evidence type="ECO:0000313" key="3">
    <source>
        <dbReference type="Proteomes" id="UP000095280"/>
    </source>
</evidence>
<feature type="region of interest" description="Disordered" evidence="1">
    <location>
        <begin position="571"/>
        <end position="598"/>
    </location>
</feature>
<evidence type="ECO:0000313" key="4">
    <source>
        <dbReference type="WBParaSite" id="maker-unitig_23574-snap-gene-0.2-mRNA-1"/>
    </source>
</evidence>
<evidence type="ECO:0000256" key="1">
    <source>
        <dbReference type="SAM" id="MobiDB-lite"/>
    </source>
</evidence>
<evidence type="ECO:0000256" key="2">
    <source>
        <dbReference type="SAM" id="Phobius"/>
    </source>
</evidence>
<organism evidence="3 4">
    <name type="scientific">Macrostomum lignano</name>
    <dbReference type="NCBI Taxonomy" id="282301"/>
    <lineage>
        <taxon>Eukaryota</taxon>
        <taxon>Metazoa</taxon>
        <taxon>Spiralia</taxon>
        <taxon>Lophotrochozoa</taxon>
        <taxon>Platyhelminthes</taxon>
        <taxon>Rhabditophora</taxon>
        <taxon>Macrostomorpha</taxon>
        <taxon>Macrostomida</taxon>
        <taxon>Macrostomidae</taxon>
        <taxon>Macrostomum</taxon>
    </lineage>
</organism>
<dbReference type="Proteomes" id="UP000095280">
    <property type="component" value="Unplaced"/>
</dbReference>
<dbReference type="AlphaFoldDB" id="A0A1I8F7L6"/>
<dbReference type="WBParaSite" id="maker-unitig_23574-snap-gene-0.2-mRNA-1">
    <property type="protein sequence ID" value="maker-unitig_23574-snap-gene-0.2-mRNA-1"/>
    <property type="gene ID" value="maker-unitig_23574-snap-gene-0.2"/>
</dbReference>
<proteinExistence type="predicted"/>
<feature type="region of interest" description="Disordered" evidence="1">
    <location>
        <begin position="343"/>
        <end position="418"/>
    </location>
</feature>
<feature type="region of interest" description="Disordered" evidence="1">
    <location>
        <begin position="238"/>
        <end position="271"/>
    </location>
</feature>
<accession>A0A1I8F7L6</accession>
<keyword evidence="2" id="KW-0472">Membrane</keyword>
<name>A0A1I8F7L6_9PLAT</name>